<dbReference type="GO" id="GO:0016887">
    <property type="term" value="F:ATP hydrolysis activity"/>
    <property type="evidence" value="ECO:0007669"/>
    <property type="project" value="TreeGrafter"/>
</dbReference>
<dbReference type="Pfam" id="PF13614">
    <property type="entry name" value="AAA_31"/>
    <property type="match status" value="1"/>
</dbReference>
<dbReference type="GO" id="GO:0005524">
    <property type="term" value="F:ATP binding"/>
    <property type="evidence" value="ECO:0007669"/>
    <property type="project" value="TreeGrafter"/>
</dbReference>
<comment type="caution">
    <text evidence="2">The sequence shown here is derived from an EMBL/GenBank/DDBJ whole genome shotgun (WGS) entry which is preliminary data.</text>
</comment>
<dbReference type="GO" id="GO:0009898">
    <property type="term" value="C:cytoplasmic side of plasma membrane"/>
    <property type="evidence" value="ECO:0007669"/>
    <property type="project" value="TreeGrafter"/>
</dbReference>
<dbReference type="STRING" id="1231392.OCGS_1267"/>
<keyword evidence="3" id="KW-1185">Reference proteome</keyword>
<dbReference type="PATRIC" id="fig|1231392.3.peg.1271"/>
<dbReference type="InterPro" id="IPR050625">
    <property type="entry name" value="ParA/MinD_ATPase"/>
</dbReference>
<dbReference type="Proteomes" id="UP000006765">
    <property type="component" value="Unassembled WGS sequence"/>
</dbReference>
<sequence length="417" mass="45175">MNSSAAPSAEPAPILAISVSRDVQNFDLLIEDMEAVLGDGWGDLTFTDALAFLTQTDARHLEFVALAIDENDEEHFAAIASIIRAAIEADIAVIVVAEEVSPVILHQILKLGAREFVPYPLPDGALAEAVDRIRAPAPAMAAMAGADVTRLTARPTQDRHGVLMPVQGLAGGTGASTFAVNLAWELATVTKTDAPRVCLVDLDLQTGAISTYLDLPQREAVFELLTNTETMDSESFLQALLPYREKLHVLTAPAEMLPLDLVLPTDIERILECAMANFDYVVVDMPKTVVQWTETVLNAAHVHFAMLELDMRSAQNAARLIRALKAEALPFEKLRFLLNRAPGAFDLNGKSRVRRLAETLDIAIEVQLPDGGRSVTDANDRGAPLAEVARKNALRKEIRKIAASIHELNKSAATLEG</sequence>
<gene>
    <name evidence="2" type="ORF">OCGS_1267</name>
</gene>
<dbReference type="GO" id="GO:0051782">
    <property type="term" value="P:negative regulation of cell division"/>
    <property type="evidence" value="ECO:0007669"/>
    <property type="project" value="TreeGrafter"/>
</dbReference>
<dbReference type="eggNOG" id="COG4963">
    <property type="taxonomic scope" value="Bacteria"/>
</dbReference>
<dbReference type="InterPro" id="IPR027417">
    <property type="entry name" value="P-loop_NTPase"/>
</dbReference>
<evidence type="ECO:0000313" key="2">
    <source>
        <dbReference type="EMBL" id="EKE44429.1"/>
    </source>
</evidence>
<accession>K2HNI2</accession>
<dbReference type="AlphaFoldDB" id="K2HNI2"/>
<dbReference type="PANTHER" id="PTHR43384:SF13">
    <property type="entry name" value="SLR0110 PROTEIN"/>
    <property type="match status" value="1"/>
</dbReference>
<dbReference type="InterPro" id="IPR025669">
    <property type="entry name" value="AAA_dom"/>
</dbReference>
<feature type="domain" description="AAA" evidence="1">
    <location>
        <begin position="170"/>
        <end position="325"/>
    </location>
</feature>
<dbReference type="Gene3D" id="3.40.50.300">
    <property type="entry name" value="P-loop containing nucleotide triphosphate hydrolases"/>
    <property type="match status" value="1"/>
</dbReference>
<dbReference type="RefSeq" id="WP_007426419.1">
    <property type="nucleotide sequence ID" value="NZ_AMGO01000021.1"/>
</dbReference>
<dbReference type="GO" id="GO:0005829">
    <property type="term" value="C:cytosol"/>
    <property type="evidence" value="ECO:0007669"/>
    <property type="project" value="TreeGrafter"/>
</dbReference>
<evidence type="ECO:0000313" key="3">
    <source>
        <dbReference type="Proteomes" id="UP000006765"/>
    </source>
</evidence>
<name>K2HNI2_9RHOB</name>
<dbReference type="PANTHER" id="PTHR43384">
    <property type="entry name" value="SEPTUM SITE-DETERMINING PROTEIN MIND HOMOLOG, CHLOROPLASTIC-RELATED"/>
    <property type="match status" value="1"/>
</dbReference>
<dbReference type="OrthoDB" id="8281972at2"/>
<evidence type="ECO:0000259" key="1">
    <source>
        <dbReference type="Pfam" id="PF13614"/>
    </source>
</evidence>
<dbReference type="SUPFAM" id="SSF52540">
    <property type="entry name" value="P-loop containing nucleoside triphosphate hydrolases"/>
    <property type="match status" value="1"/>
</dbReference>
<reference evidence="2 3" key="1">
    <citation type="journal article" date="2012" name="J. Bacteriol.">
        <title>Draft Genome Sequence of Oceaniovalibus guishaninsula JLT2003T.</title>
        <authorList>
            <person name="Tang K."/>
            <person name="Liu K."/>
            <person name="Jiao N."/>
        </authorList>
    </citation>
    <scope>NUCLEOTIDE SEQUENCE [LARGE SCALE GENOMIC DNA]</scope>
    <source>
        <strain evidence="2 3">JLT2003</strain>
    </source>
</reference>
<protein>
    <submittedName>
        <fullName evidence="2">ATPase, putative</fullName>
    </submittedName>
</protein>
<proteinExistence type="predicted"/>
<dbReference type="EMBL" id="AMGO01000021">
    <property type="protein sequence ID" value="EKE44429.1"/>
    <property type="molecule type" value="Genomic_DNA"/>
</dbReference>
<organism evidence="2 3">
    <name type="scientific">Oceaniovalibus guishaninsula JLT2003</name>
    <dbReference type="NCBI Taxonomy" id="1231392"/>
    <lineage>
        <taxon>Bacteria</taxon>
        <taxon>Pseudomonadati</taxon>
        <taxon>Pseudomonadota</taxon>
        <taxon>Alphaproteobacteria</taxon>
        <taxon>Rhodobacterales</taxon>
        <taxon>Roseobacteraceae</taxon>
        <taxon>Oceaniovalibus</taxon>
    </lineage>
</organism>
<dbReference type="Gene3D" id="3.40.50.2300">
    <property type="match status" value="1"/>
</dbReference>